<evidence type="ECO:0000313" key="2">
    <source>
        <dbReference type="Proteomes" id="UP001223743"/>
    </source>
</evidence>
<organism evidence="1 2">
    <name type="scientific">Kaistia geumhonensis</name>
    <dbReference type="NCBI Taxonomy" id="410839"/>
    <lineage>
        <taxon>Bacteria</taxon>
        <taxon>Pseudomonadati</taxon>
        <taxon>Pseudomonadota</taxon>
        <taxon>Alphaproteobacteria</taxon>
        <taxon>Hyphomicrobiales</taxon>
        <taxon>Kaistiaceae</taxon>
        <taxon>Kaistia</taxon>
    </lineage>
</organism>
<dbReference type="EMBL" id="JAUSWJ010000001">
    <property type="protein sequence ID" value="MDQ0517082.1"/>
    <property type="molecule type" value="Genomic_DNA"/>
</dbReference>
<protein>
    <submittedName>
        <fullName evidence="1">Uncharacterized protein</fullName>
    </submittedName>
</protein>
<dbReference type="Proteomes" id="UP001223743">
    <property type="component" value="Unassembled WGS sequence"/>
</dbReference>
<reference evidence="1 2" key="1">
    <citation type="submission" date="2023-07" db="EMBL/GenBank/DDBJ databases">
        <title>Genomic Encyclopedia of Type Strains, Phase IV (KMG-IV): sequencing the most valuable type-strain genomes for metagenomic binning, comparative biology and taxonomic classification.</title>
        <authorList>
            <person name="Goeker M."/>
        </authorList>
    </citation>
    <scope>NUCLEOTIDE SEQUENCE [LARGE SCALE GENOMIC DNA]</scope>
    <source>
        <strain evidence="1 2">B1-1</strain>
    </source>
</reference>
<keyword evidence="2" id="KW-1185">Reference proteome</keyword>
<sequence>MQREVEIERDGGAVLKALRSGPPIAGRAAALFRLRERSRPAAVVPLPLTEAERRHYVRADFSYDASGVESFRGLNRAESLDYIELQRVGLDNDDTAFLRLIQLGDRHASAMRIAEGR</sequence>
<accession>A0ABU0M830</accession>
<comment type="caution">
    <text evidence="1">The sequence shown here is derived from an EMBL/GenBank/DDBJ whole genome shotgun (WGS) entry which is preliminary data.</text>
</comment>
<evidence type="ECO:0000313" key="1">
    <source>
        <dbReference type="EMBL" id="MDQ0517082.1"/>
    </source>
</evidence>
<proteinExistence type="predicted"/>
<gene>
    <name evidence="1" type="ORF">QO015_002695</name>
</gene>
<dbReference type="RefSeq" id="WP_266278752.1">
    <property type="nucleotide sequence ID" value="NZ_JAPKNF010000001.1"/>
</dbReference>
<name>A0ABU0M830_9HYPH</name>